<keyword evidence="5" id="KW-1015">Disulfide bond</keyword>
<dbReference type="InterPro" id="IPR003599">
    <property type="entry name" value="Ig_sub"/>
</dbReference>
<dbReference type="Pfam" id="PF08205">
    <property type="entry name" value="C2-set_2"/>
    <property type="match status" value="1"/>
</dbReference>
<keyword evidence="4 9" id="KW-0472">Membrane</keyword>
<dbReference type="InterPro" id="IPR036179">
    <property type="entry name" value="Ig-like_dom_sf"/>
</dbReference>
<keyword evidence="2 9" id="KW-0812">Transmembrane</keyword>
<evidence type="ECO:0000259" key="11">
    <source>
        <dbReference type="PROSITE" id="PS50835"/>
    </source>
</evidence>
<dbReference type="GO" id="GO:0005886">
    <property type="term" value="C:plasma membrane"/>
    <property type="evidence" value="ECO:0007669"/>
    <property type="project" value="TreeGrafter"/>
</dbReference>
<dbReference type="PROSITE" id="PS50835">
    <property type="entry name" value="IG_LIKE"/>
    <property type="match status" value="4"/>
</dbReference>
<feature type="domain" description="Ig-like" evidence="11">
    <location>
        <begin position="402"/>
        <end position="484"/>
    </location>
</feature>
<dbReference type="InterPro" id="IPR051275">
    <property type="entry name" value="Cell_adhesion_signaling"/>
</dbReference>
<evidence type="ECO:0000313" key="12">
    <source>
        <dbReference type="Ensembl" id="ENSACLP00000014268.1"/>
    </source>
</evidence>
<dbReference type="InterPro" id="IPR007110">
    <property type="entry name" value="Ig-like_dom"/>
</dbReference>
<reference evidence="12" key="3">
    <citation type="submission" date="2025-08" db="UniProtKB">
        <authorList>
            <consortium name="Ensembl"/>
        </authorList>
    </citation>
    <scope>IDENTIFICATION</scope>
</reference>
<keyword evidence="6" id="KW-0325">Glycoprotein</keyword>
<evidence type="ECO:0000256" key="1">
    <source>
        <dbReference type="ARBA" id="ARBA00004479"/>
    </source>
</evidence>
<evidence type="ECO:0000313" key="13">
    <source>
        <dbReference type="Proteomes" id="UP000265100"/>
    </source>
</evidence>
<dbReference type="InterPro" id="IPR013098">
    <property type="entry name" value="Ig_I-set"/>
</dbReference>
<feature type="chain" id="PRO_5044267675" description="Ig-like domain-containing protein" evidence="10">
    <location>
        <begin position="24"/>
        <end position="566"/>
    </location>
</feature>
<proteinExistence type="predicted"/>
<dbReference type="GO" id="GO:0098609">
    <property type="term" value="P:cell-cell adhesion"/>
    <property type="evidence" value="ECO:0007669"/>
    <property type="project" value="TreeGrafter"/>
</dbReference>
<dbReference type="Pfam" id="PF13927">
    <property type="entry name" value="Ig_3"/>
    <property type="match status" value="1"/>
</dbReference>
<comment type="subcellular location">
    <subcellularLocation>
        <location evidence="1">Membrane</location>
        <topology evidence="1">Single-pass type I membrane protein</topology>
    </subcellularLocation>
</comment>
<dbReference type="GO" id="GO:0005911">
    <property type="term" value="C:cell-cell junction"/>
    <property type="evidence" value="ECO:0007669"/>
    <property type="project" value="TreeGrafter"/>
</dbReference>
<evidence type="ECO:0000256" key="2">
    <source>
        <dbReference type="ARBA" id="ARBA00022692"/>
    </source>
</evidence>
<dbReference type="Ensembl" id="ENSACLT00000014612.2">
    <property type="protein sequence ID" value="ENSACLP00000014268.1"/>
    <property type="gene ID" value="ENSACLG00000009712.2"/>
</dbReference>
<evidence type="ECO:0000256" key="5">
    <source>
        <dbReference type="ARBA" id="ARBA00023157"/>
    </source>
</evidence>
<dbReference type="InterPro" id="IPR013162">
    <property type="entry name" value="CD80_C2-set"/>
</dbReference>
<dbReference type="PANTHER" id="PTHR11640">
    <property type="entry name" value="NEPHRIN"/>
    <property type="match status" value="1"/>
</dbReference>
<dbReference type="Pfam" id="PF07686">
    <property type="entry name" value="V-set"/>
    <property type="match status" value="1"/>
</dbReference>
<dbReference type="GO" id="GO:0050839">
    <property type="term" value="F:cell adhesion molecule binding"/>
    <property type="evidence" value="ECO:0007669"/>
    <property type="project" value="TreeGrafter"/>
</dbReference>
<reference evidence="13" key="2">
    <citation type="submission" date="2023-03" db="EMBL/GenBank/DDBJ databases">
        <authorList>
            <consortium name="Wellcome Sanger Institute Data Sharing"/>
        </authorList>
    </citation>
    <scope>NUCLEOTIDE SEQUENCE [LARGE SCALE GENOMIC DNA]</scope>
</reference>
<dbReference type="AlphaFoldDB" id="A0A3P8PB74"/>
<feature type="domain" description="Ig-like" evidence="11">
    <location>
        <begin position="32"/>
        <end position="112"/>
    </location>
</feature>
<feature type="region of interest" description="Disordered" evidence="8">
    <location>
        <begin position="531"/>
        <end position="566"/>
    </location>
</feature>
<dbReference type="Pfam" id="PF07679">
    <property type="entry name" value="I-set"/>
    <property type="match status" value="1"/>
</dbReference>
<evidence type="ECO:0000256" key="4">
    <source>
        <dbReference type="ARBA" id="ARBA00023136"/>
    </source>
</evidence>
<reference evidence="12 13" key="1">
    <citation type="submission" date="2018-05" db="EMBL/GenBank/DDBJ databases">
        <authorList>
            <person name="Datahose"/>
        </authorList>
    </citation>
    <scope>NUCLEOTIDE SEQUENCE</scope>
</reference>
<organism evidence="12 13">
    <name type="scientific">Astatotilapia calliptera</name>
    <name type="common">Eastern happy</name>
    <name type="synonym">Chromis callipterus</name>
    <dbReference type="NCBI Taxonomy" id="8154"/>
    <lineage>
        <taxon>Eukaryota</taxon>
        <taxon>Metazoa</taxon>
        <taxon>Chordata</taxon>
        <taxon>Craniata</taxon>
        <taxon>Vertebrata</taxon>
        <taxon>Euteleostomi</taxon>
        <taxon>Actinopterygii</taxon>
        <taxon>Neopterygii</taxon>
        <taxon>Teleostei</taxon>
        <taxon>Neoteleostei</taxon>
        <taxon>Acanthomorphata</taxon>
        <taxon>Ovalentaria</taxon>
        <taxon>Cichlomorphae</taxon>
        <taxon>Cichliformes</taxon>
        <taxon>Cichlidae</taxon>
        <taxon>African cichlids</taxon>
        <taxon>Pseudocrenilabrinae</taxon>
        <taxon>Haplochromini</taxon>
        <taxon>Astatotilapia</taxon>
    </lineage>
</organism>
<keyword evidence="7" id="KW-0393">Immunoglobulin domain</keyword>
<evidence type="ECO:0000256" key="6">
    <source>
        <dbReference type="ARBA" id="ARBA00023180"/>
    </source>
</evidence>
<dbReference type="Proteomes" id="UP000265100">
    <property type="component" value="Chromosome 14"/>
</dbReference>
<keyword evidence="10" id="KW-0732">Signal</keyword>
<feature type="compositionally biased region" description="Basic and acidic residues" evidence="8">
    <location>
        <begin position="539"/>
        <end position="566"/>
    </location>
</feature>
<feature type="signal peptide" evidence="10">
    <location>
        <begin position="1"/>
        <end position="23"/>
    </location>
</feature>
<dbReference type="InterPro" id="IPR013783">
    <property type="entry name" value="Ig-like_fold"/>
</dbReference>
<keyword evidence="3 9" id="KW-1133">Transmembrane helix</keyword>
<evidence type="ECO:0000256" key="9">
    <source>
        <dbReference type="SAM" id="Phobius"/>
    </source>
</evidence>
<dbReference type="Bgee" id="ENSACLG00000009712">
    <property type="expression patterns" value="Expressed in brain and 5 other cell types or tissues"/>
</dbReference>
<dbReference type="SMART" id="SM00409">
    <property type="entry name" value="IG"/>
    <property type="match status" value="3"/>
</dbReference>
<dbReference type="InterPro" id="IPR013106">
    <property type="entry name" value="Ig_V-set"/>
</dbReference>
<evidence type="ECO:0000256" key="8">
    <source>
        <dbReference type="SAM" id="MobiDB-lite"/>
    </source>
</evidence>
<dbReference type="SMART" id="SM00408">
    <property type="entry name" value="IGc2"/>
    <property type="match status" value="3"/>
</dbReference>
<dbReference type="GeneTree" id="ENSGT00940000156881"/>
<feature type="domain" description="Ig-like" evidence="11">
    <location>
        <begin position="238"/>
        <end position="320"/>
    </location>
</feature>
<dbReference type="PANTHER" id="PTHR11640:SF148">
    <property type="entry name" value="CD166 ANTIGEN HOMOLOG A"/>
    <property type="match status" value="1"/>
</dbReference>
<evidence type="ECO:0000256" key="10">
    <source>
        <dbReference type="SAM" id="SignalP"/>
    </source>
</evidence>
<dbReference type="GeneID" id="113036078"/>
<feature type="domain" description="Ig-like" evidence="11">
    <location>
        <begin position="131"/>
        <end position="234"/>
    </location>
</feature>
<evidence type="ECO:0000256" key="3">
    <source>
        <dbReference type="ARBA" id="ARBA00022989"/>
    </source>
</evidence>
<protein>
    <recommendedName>
        <fullName evidence="11">Ig-like domain-containing protein</fullName>
    </recommendedName>
</protein>
<reference evidence="12" key="4">
    <citation type="submission" date="2025-09" db="UniProtKB">
        <authorList>
            <consortium name="Ensembl"/>
        </authorList>
    </citation>
    <scope>IDENTIFICATION</scope>
</reference>
<sequence>MHLLSAGYASALLLIALLSQVTSLEPIIGQYGEMLKIPCNSGAIKAEDIAITKWKYDKGDGVPGYLLVKQKNQNVSISATDEYKVRVSMDKNSSLLISAAKLSDQRTFTCMVVTGGDVFEYPVNVLIHKLPAKLEISGEAEELEIGRLTKLGNCVAKDANPPANITWFKNNKPLEADGKGISIKVSVVVESSTGLSTTTSTLEYSAMKEDTGARFKCRADGLPLESSSMNFTITYSTENIMLEVSPQKELKEGDNLTLKCVADGNPAPTSFNFHLKGELVTVENTDTYTIANVSRDATGEYKCSLTDDTSMEATRNITVTYLDINLSPSGNIVKRAGEALNLSLQIDSSGKAEVSWTKNNAKLGKQPNFTKLGYSDSGRYEWTVTVGHITRTASFDLTVEGPAVVKSLFKNRSNDGQHKVLTCEAEGSPKPAVSWSINGTVLGESPFVNGKITHKIKVVPSANLTVHCTVTNSLGNDSRAINVSSLIEEVRMDKQDQSEDSDQTRLVVGVIVGLLIATLVIGLAYWVYSKKSKQGSWKTGEKECGSSEEEKKLEEKVEENSQKAEV</sequence>
<keyword evidence="13" id="KW-1185">Reference proteome</keyword>
<dbReference type="Gene3D" id="2.60.40.10">
    <property type="entry name" value="Immunoglobulins"/>
    <property type="match status" value="4"/>
</dbReference>
<dbReference type="RefSeq" id="XP_026047913.1">
    <property type="nucleotide sequence ID" value="XM_026192128.1"/>
</dbReference>
<feature type="transmembrane region" description="Helical" evidence="9">
    <location>
        <begin position="506"/>
        <end position="528"/>
    </location>
</feature>
<dbReference type="InterPro" id="IPR003598">
    <property type="entry name" value="Ig_sub2"/>
</dbReference>
<dbReference type="SUPFAM" id="SSF48726">
    <property type="entry name" value="Immunoglobulin"/>
    <property type="match status" value="4"/>
</dbReference>
<accession>A0A3P8PB74</accession>
<name>A0A3P8PB74_ASTCA</name>
<dbReference type="OMA" id="FACSVTY"/>
<evidence type="ECO:0000256" key="7">
    <source>
        <dbReference type="ARBA" id="ARBA00023319"/>
    </source>
</evidence>